<dbReference type="InterPro" id="IPR020449">
    <property type="entry name" value="Tscrpt_reg_AraC-type_HTH"/>
</dbReference>
<dbReference type="SUPFAM" id="SSF51215">
    <property type="entry name" value="Regulatory protein AraC"/>
    <property type="match status" value="1"/>
</dbReference>
<comment type="caution">
    <text evidence="5">The sequence shown here is derived from an EMBL/GenBank/DDBJ whole genome shotgun (WGS) entry which is preliminary data.</text>
</comment>
<evidence type="ECO:0000256" key="1">
    <source>
        <dbReference type="ARBA" id="ARBA00023015"/>
    </source>
</evidence>
<gene>
    <name evidence="5" type="ORF">OJ996_06015</name>
</gene>
<evidence type="ECO:0000313" key="6">
    <source>
        <dbReference type="Proteomes" id="UP001165653"/>
    </source>
</evidence>
<protein>
    <submittedName>
        <fullName evidence="5">AraC family transcriptional regulator</fullName>
    </submittedName>
</protein>
<dbReference type="InterPro" id="IPR037923">
    <property type="entry name" value="HTH-like"/>
</dbReference>
<keyword evidence="6" id="KW-1185">Reference proteome</keyword>
<dbReference type="Proteomes" id="UP001165653">
    <property type="component" value="Unassembled WGS sequence"/>
</dbReference>
<evidence type="ECO:0000256" key="2">
    <source>
        <dbReference type="ARBA" id="ARBA00023125"/>
    </source>
</evidence>
<reference evidence="5" key="1">
    <citation type="submission" date="2022-10" db="EMBL/GenBank/DDBJ databases">
        <title>Luteolibacter sp. GHJ8, whole genome shotgun sequencing project.</title>
        <authorList>
            <person name="Zhao G."/>
            <person name="Shen L."/>
        </authorList>
    </citation>
    <scope>NUCLEOTIDE SEQUENCE</scope>
    <source>
        <strain evidence="5">GHJ8</strain>
    </source>
</reference>
<evidence type="ECO:0000259" key="4">
    <source>
        <dbReference type="PROSITE" id="PS01124"/>
    </source>
</evidence>
<keyword evidence="3" id="KW-0804">Transcription</keyword>
<sequence length="277" mass="31855">MSERQWNIWSQQVKSRLGSLVEIGEVLYSTGRMTRYRYLRRHALVVVTRGEGHYEDERGRNVSLSAGDWVLVFPELGHCYGPQVTGGWDEVYVMFEGPVFEIWRQQGLLDPNQPTGRLAEPKRWLEEFRGTVLDERAAPLTRMCSFQSLLAAAVEGSNPDMESRHSGPAWFADACRLLARPGTDAEQVAKELGIAYESFRRQFRDHAGVPPHRYHRQQLVNLAARMLDSTDMKAAEIARTLGFCDEAYFSRVFKKLTGRSPRAYRKRQEMREKSRPS</sequence>
<dbReference type="Gene3D" id="2.60.120.10">
    <property type="entry name" value="Jelly Rolls"/>
    <property type="match status" value="1"/>
</dbReference>
<dbReference type="InterPro" id="IPR009057">
    <property type="entry name" value="Homeodomain-like_sf"/>
</dbReference>
<dbReference type="PANTHER" id="PTHR46796">
    <property type="entry name" value="HTH-TYPE TRANSCRIPTIONAL ACTIVATOR RHAS-RELATED"/>
    <property type="match status" value="1"/>
</dbReference>
<dbReference type="PRINTS" id="PR00032">
    <property type="entry name" value="HTHARAC"/>
</dbReference>
<dbReference type="RefSeq" id="WP_264512243.1">
    <property type="nucleotide sequence ID" value="NZ_JAPDDR010000003.1"/>
</dbReference>
<dbReference type="InterPro" id="IPR050204">
    <property type="entry name" value="AraC_XylS_family_regulators"/>
</dbReference>
<dbReference type="InterPro" id="IPR018060">
    <property type="entry name" value="HTH_AraC"/>
</dbReference>
<dbReference type="InterPro" id="IPR014710">
    <property type="entry name" value="RmlC-like_jellyroll"/>
</dbReference>
<keyword evidence="1" id="KW-0805">Transcription regulation</keyword>
<dbReference type="InterPro" id="IPR003313">
    <property type="entry name" value="AraC-bd"/>
</dbReference>
<accession>A0ABT3FZU6</accession>
<evidence type="ECO:0000313" key="5">
    <source>
        <dbReference type="EMBL" id="MCW1913117.1"/>
    </source>
</evidence>
<dbReference type="Gene3D" id="1.10.10.60">
    <property type="entry name" value="Homeodomain-like"/>
    <property type="match status" value="2"/>
</dbReference>
<organism evidence="5 6">
    <name type="scientific">Luteolibacter rhizosphaerae</name>
    <dbReference type="NCBI Taxonomy" id="2989719"/>
    <lineage>
        <taxon>Bacteria</taxon>
        <taxon>Pseudomonadati</taxon>
        <taxon>Verrucomicrobiota</taxon>
        <taxon>Verrucomicrobiia</taxon>
        <taxon>Verrucomicrobiales</taxon>
        <taxon>Verrucomicrobiaceae</taxon>
        <taxon>Luteolibacter</taxon>
    </lineage>
</organism>
<dbReference type="EMBL" id="JAPDDR010000003">
    <property type="protein sequence ID" value="MCW1913117.1"/>
    <property type="molecule type" value="Genomic_DNA"/>
</dbReference>
<feature type="domain" description="HTH araC/xylS-type" evidence="4">
    <location>
        <begin position="178"/>
        <end position="267"/>
    </location>
</feature>
<proteinExistence type="predicted"/>
<evidence type="ECO:0000256" key="3">
    <source>
        <dbReference type="ARBA" id="ARBA00023163"/>
    </source>
</evidence>
<name>A0ABT3FZU6_9BACT</name>
<dbReference type="Pfam" id="PF02311">
    <property type="entry name" value="AraC_binding"/>
    <property type="match status" value="1"/>
</dbReference>
<dbReference type="PROSITE" id="PS01124">
    <property type="entry name" value="HTH_ARAC_FAMILY_2"/>
    <property type="match status" value="1"/>
</dbReference>
<keyword evidence="2" id="KW-0238">DNA-binding</keyword>
<dbReference type="SMART" id="SM00342">
    <property type="entry name" value="HTH_ARAC"/>
    <property type="match status" value="1"/>
</dbReference>
<dbReference type="Pfam" id="PF12833">
    <property type="entry name" value="HTH_18"/>
    <property type="match status" value="1"/>
</dbReference>
<dbReference type="SUPFAM" id="SSF46689">
    <property type="entry name" value="Homeodomain-like"/>
    <property type="match status" value="1"/>
</dbReference>